<reference evidence="4 5" key="1">
    <citation type="submission" date="2017-07" db="EMBL/GenBank/DDBJ databases">
        <authorList>
            <person name="Sun Z.S."/>
            <person name="Albrecht U."/>
            <person name="Echele G."/>
            <person name="Lee C.C."/>
        </authorList>
    </citation>
    <scope>NUCLEOTIDE SEQUENCE [LARGE SCALE GENOMIC DNA]</scope>
    <source>
        <strain evidence="4 5">DSM 14827</strain>
    </source>
</reference>
<evidence type="ECO:0000256" key="2">
    <source>
        <dbReference type="SAM" id="Phobius"/>
    </source>
</evidence>
<feature type="transmembrane region" description="Helical" evidence="2">
    <location>
        <begin position="6"/>
        <end position="27"/>
    </location>
</feature>
<dbReference type="OrthoDB" id="9797304at2"/>
<feature type="domain" description="PAS" evidence="3">
    <location>
        <begin position="403"/>
        <end position="472"/>
    </location>
</feature>
<protein>
    <submittedName>
        <fullName evidence="4">PAS domain-containing protein</fullName>
    </submittedName>
</protein>
<evidence type="ECO:0000313" key="4">
    <source>
        <dbReference type="EMBL" id="SNT74948.1"/>
    </source>
</evidence>
<keyword evidence="2" id="KW-0812">Transmembrane</keyword>
<keyword evidence="5" id="KW-1185">Reference proteome</keyword>
<proteinExistence type="predicted"/>
<dbReference type="InterPro" id="IPR035965">
    <property type="entry name" value="PAS-like_dom_sf"/>
</dbReference>
<dbReference type="SMART" id="SM00091">
    <property type="entry name" value="PAS"/>
    <property type="match status" value="3"/>
</dbReference>
<organism evidence="4 5">
    <name type="scientific">Paracoccus seriniphilus</name>
    <dbReference type="NCBI Taxonomy" id="184748"/>
    <lineage>
        <taxon>Bacteria</taxon>
        <taxon>Pseudomonadati</taxon>
        <taxon>Pseudomonadota</taxon>
        <taxon>Alphaproteobacteria</taxon>
        <taxon>Rhodobacterales</taxon>
        <taxon>Paracoccaceae</taxon>
        <taxon>Paracoccus</taxon>
    </lineage>
</organism>
<dbReference type="SUPFAM" id="SSF55785">
    <property type="entry name" value="PYP-like sensor domain (PAS domain)"/>
    <property type="match status" value="2"/>
</dbReference>
<dbReference type="AlphaFoldDB" id="A0A239PXX3"/>
<dbReference type="RefSeq" id="WP_089344785.1">
    <property type="nucleotide sequence ID" value="NZ_CP067129.1"/>
</dbReference>
<dbReference type="EMBL" id="FZQB01000009">
    <property type="protein sequence ID" value="SNT74948.1"/>
    <property type="molecule type" value="Genomic_DNA"/>
</dbReference>
<dbReference type="Pfam" id="PF13188">
    <property type="entry name" value="PAS_8"/>
    <property type="match status" value="1"/>
</dbReference>
<gene>
    <name evidence="4" type="ORF">SAMN05444959_10929</name>
</gene>
<dbReference type="Gene3D" id="3.30.450.20">
    <property type="entry name" value="PAS domain"/>
    <property type="match status" value="1"/>
</dbReference>
<evidence type="ECO:0000256" key="1">
    <source>
        <dbReference type="SAM" id="MobiDB-lite"/>
    </source>
</evidence>
<feature type="region of interest" description="Disordered" evidence="1">
    <location>
        <begin position="509"/>
        <end position="536"/>
    </location>
</feature>
<feature type="compositionally biased region" description="Basic and acidic residues" evidence="1">
    <location>
        <begin position="513"/>
        <end position="523"/>
    </location>
</feature>
<accession>A0A239PXX3</accession>
<keyword evidence="2" id="KW-0472">Membrane</keyword>
<dbReference type="Pfam" id="PF12860">
    <property type="entry name" value="PAS_7"/>
    <property type="match status" value="1"/>
</dbReference>
<keyword evidence="2" id="KW-1133">Transmembrane helix</keyword>
<evidence type="ECO:0000259" key="3">
    <source>
        <dbReference type="SMART" id="SM00091"/>
    </source>
</evidence>
<feature type="domain" description="PAS" evidence="3">
    <location>
        <begin position="164"/>
        <end position="232"/>
    </location>
</feature>
<feature type="domain" description="PAS" evidence="3">
    <location>
        <begin position="273"/>
        <end position="340"/>
    </location>
</feature>
<name>A0A239PXX3_9RHOB</name>
<sequence length="536" mass="59799">MFSEGLVIALTAVLGGTVSVVLAIMIIRQWDGIRSAPPRAAPENRLESRLQPMVFLFQDRMLIDATAPARTLLSRMPAPGRDWDRLMQWIGPRFTEAEQRLTALPQHEDIELTGEGGTGSARLRLTAENIGDGILRISLTDPTAENTGIIVDSLAQQAMEEELEMLRGAMDQTPALIWRQDAQGRITWANSTYLRSVEERADGRLDWPLPPLLDLSDPLAGAHAQPPRARMESNGVISWFECYTHHAGDETMMFALPADAAVRAERSLREFVQTLTKTFADLPIGLAIFDRDRNLQLFNPALLDLTGLPTGFLTARPTLFDMLDKLRELRMVPEPKDFRSWRQQMNKLENAAATGRHVETWLLPGGQTYRVTGRPHPDGAVAFLFEDITMEMSKTRQFRARLLMANHVLDGIEDALAVFDPNGELITLNQSYRDLWQDEPDTLSAALAHWQERIETGPGFQALKACLTAAGHAQRDHGAISGPDGKLLRWSVSTLPGGQRMLRFRGPESLWEQPEKHADEPRQPRAVGAKHAALSQ</sequence>
<evidence type="ECO:0000313" key="5">
    <source>
        <dbReference type="Proteomes" id="UP000198307"/>
    </source>
</evidence>
<dbReference type="InterPro" id="IPR000014">
    <property type="entry name" value="PAS"/>
</dbReference>
<dbReference type="Proteomes" id="UP000198307">
    <property type="component" value="Unassembled WGS sequence"/>
</dbReference>